<protein>
    <submittedName>
        <fullName evidence="2">Uncharacterized protein</fullName>
    </submittedName>
</protein>
<organism evidence="2 3">
    <name type="scientific">Steinernema carpocapsae</name>
    <name type="common">Entomopathogenic nematode</name>
    <dbReference type="NCBI Taxonomy" id="34508"/>
    <lineage>
        <taxon>Eukaryota</taxon>
        <taxon>Metazoa</taxon>
        <taxon>Ecdysozoa</taxon>
        <taxon>Nematoda</taxon>
        <taxon>Chromadorea</taxon>
        <taxon>Rhabditida</taxon>
        <taxon>Tylenchina</taxon>
        <taxon>Panagrolaimomorpha</taxon>
        <taxon>Strongyloidoidea</taxon>
        <taxon>Steinernematidae</taxon>
        <taxon>Steinernema</taxon>
    </lineage>
</organism>
<keyword evidence="3" id="KW-1185">Reference proteome</keyword>
<feature type="region of interest" description="Disordered" evidence="1">
    <location>
        <begin position="116"/>
        <end position="144"/>
    </location>
</feature>
<reference evidence="2 3" key="1">
    <citation type="journal article" date="2015" name="Genome Biol.">
        <title>Comparative genomics of Steinernema reveals deeply conserved gene regulatory networks.</title>
        <authorList>
            <person name="Dillman A.R."/>
            <person name="Macchietto M."/>
            <person name="Porter C.F."/>
            <person name="Rogers A."/>
            <person name="Williams B."/>
            <person name="Antoshechkin I."/>
            <person name="Lee M.M."/>
            <person name="Goodwin Z."/>
            <person name="Lu X."/>
            <person name="Lewis E.E."/>
            <person name="Goodrich-Blair H."/>
            <person name="Stock S.P."/>
            <person name="Adams B.J."/>
            <person name="Sternberg P.W."/>
            <person name="Mortazavi A."/>
        </authorList>
    </citation>
    <scope>NUCLEOTIDE SEQUENCE [LARGE SCALE GENOMIC DNA]</scope>
    <source>
        <strain evidence="2 3">ALL</strain>
    </source>
</reference>
<proteinExistence type="predicted"/>
<evidence type="ECO:0000313" key="3">
    <source>
        <dbReference type="Proteomes" id="UP000298663"/>
    </source>
</evidence>
<feature type="region of interest" description="Disordered" evidence="1">
    <location>
        <begin position="161"/>
        <end position="227"/>
    </location>
</feature>
<dbReference type="AlphaFoldDB" id="A0A4U5LZK0"/>
<dbReference type="Proteomes" id="UP000298663">
    <property type="component" value="Unassembled WGS sequence"/>
</dbReference>
<name>A0A4U5LZK0_STECR</name>
<evidence type="ECO:0000313" key="2">
    <source>
        <dbReference type="EMBL" id="TKR61757.1"/>
    </source>
</evidence>
<gene>
    <name evidence="2" type="ORF">L596_028825</name>
</gene>
<feature type="compositionally biased region" description="Low complexity" evidence="1">
    <location>
        <begin position="161"/>
        <end position="216"/>
    </location>
</feature>
<accession>A0A4U5LZK0</accession>
<feature type="compositionally biased region" description="Low complexity" evidence="1">
    <location>
        <begin position="135"/>
        <end position="144"/>
    </location>
</feature>
<comment type="caution">
    <text evidence="2">The sequence shown here is derived from an EMBL/GenBank/DDBJ whole genome shotgun (WGS) entry which is preliminary data.</text>
</comment>
<sequence length="276" mass="30348">MYSFFDLNPKTGKYELLGSSKGADKAYLKANKVYNTDYDFGTRTLQPRGSPDLFTGILTLVNGNEIRADYTDSKKTKVVDYKALMHDRPHCYFGRLPFPKYKLFHLVDINNMETYKPKPVPTTTTTPKPTPPKTVPSTSTTAKIPTRLPLQRLLQNLPLTVTLTPTTPKPTTTTPSKITKKSPTTTSTATTSTTPTSPTTTSPKTRPTTTGSGPKSHVFSDHSPQVLPTCNQKSAKLTVTCEFDGCGDKKTCTIYVDGKPKAGVDVNVLGIKHFFY</sequence>
<reference evidence="2 3" key="2">
    <citation type="journal article" date="2019" name="G3 (Bethesda)">
        <title>Hybrid Assembly of the Genome of the Entomopathogenic Nematode Steinernema carpocapsae Identifies the X-Chromosome.</title>
        <authorList>
            <person name="Serra L."/>
            <person name="Macchietto M."/>
            <person name="Macias-Munoz A."/>
            <person name="McGill C.J."/>
            <person name="Rodriguez I.M."/>
            <person name="Rodriguez B."/>
            <person name="Murad R."/>
            <person name="Mortazavi A."/>
        </authorList>
    </citation>
    <scope>NUCLEOTIDE SEQUENCE [LARGE SCALE GENOMIC DNA]</scope>
    <source>
        <strain evidence="2 3">ALL</strain>
    </source>
</reference>
<evidence type="ECO:0000256" key="1">
    <source>
        <dbReference type="SAM" id="MobiDB-lite"/>
    </source>
</evidence>
<dbReference type="EMBL" id="AZBU02000011">
    <property type="protein sequence ID" value="TKR61757.1"/>
    <property type="molecule type" value="Genomic_DNA"/>
</dbReference>